<sequence>MSKETSGTTKPPRRVVGDLVPMSHPSSPRRFLPPPADTPMTIFSEVLDRSMNGFKRFVHRQDDCTALFFVDGACLDNGNVKLRCAGCSIIWNEGVGFSIALEGTIGGPEQTNNRAELHAIILWIQLRLLEAGGFDRMMVATDIEYVIEGICGRVDNW</sequence>
<dbReference type="InterPro" id="IPR002156">
    <property type="entry name" value="RNaseH_domain"/>
</dbReference>
<dbReference type="AlphaFoldDB" id="A0A9P5ZW84"/>
<dbReference type="Pfam" id="PF00075">
    <property type="entry name" value="RNase_H"/>
    <property type="match status" value="1"/>
</dbReference>
<comment type="caution">
    <text evidence="3">The sequence shown here is derived from an EMBL/GenBank/DDBJ whole genome shotgun (WGS) entry which is preliminary data.</text>
</comment>
<proteinExistence type="predicted"/>
<dbReference type="OrthoDB" id="407198at2759"/>
<evidence type="ECO:0000313" key="3">
    <source>
        <dbReference type="EMBL" id="KAF9495109.1"/>
    </source>
</evidence>
<accession>A0A9P5ZW84</accession>
<keyword evidence="4" id="KW-1185">Reference proteome</keyword>
<organism evidence="3 4">
    <name type="scientific">Pleurotus eryngii</name>
    <name type="common">Boletus of the steppes</name>
    <dbReference type="NCBI Taxonomy" id="5323"/>
    <lineage>
        <taxon>Eukaryota</taxon>
        <taxon>Fungi</taxon>
        <taxon>Dikarya</taxon>
        <taxon>Basidiomycota</taxon>
        <taxon>Agaricomycotina</taxon>
        <taxon>Agaricomycetes</taxon>
        <taxon>Agaricomycetidae</taxon>
        <taxon>Agaricales</taxon>
        <taxon>Pleurotineae</taxon>
        <taxon>Pleurotaceae</taxon>
        <taxon>Pleurotus</taxon>
    </lineage>
</organism>
<gene>
    <name evidence="3" type="ORF">BDN71DRAFT_1559564</name>
</gene>
<dbReference type="GO" id="GO:0003676">
    <property type="term" value="F:nucleic acid binding"/>
    <property type="evidence" value="ECO:0007669"/>
    <property type="project" value="InterPro"/>
</dbReference>
<evidence type="ECO:0000256" key="1">
    <source>
        <dbReference type="SAM" id="MobiDB-lite"/>
    </source>
</evidence>
<evidence type="ECO:0000313" key="4">
    <source>
        <dbReference type="Proteomes" id="UP000807025"/>
    </source>
</evidence>
<dbReference type="SUPFAM" id="SSF53098">
    <property type="entry name" value="Ribonuclease H-like"/>
    <property type="match status" value="1"/>
</dbReference>
<protein>
    <recommendedName>
        <fullName evidence="2">RNase H type-1 domain-containing protein</fullName>
    </recommendedName>
</protein>
<feature type="domain" description="RNase H type-1" evidence="2">
    <location>
        <begin position="62"/>
        <end position="157"/>
    </location>
</feature>
<feature type="region of interest" description="Disordered" evidence="1">
    <location>
        <begin position="1"/>
        <end position="35"/>
    </location>
</feature>
<dbReference type="InterPro" id="IPR036397">
    <property type="entry name" value="RNaseH_sf"/>
</dbReference>
<dbReference type="GO" id="GO:0004523">
    <property type="term" value="F:RNA-DNA hybrid ribonuclease activity"/>
    <property type="evidence" value="ECO:0007669"/>
    <property type="project" value="InterPro"/>
</dbReference>
<dbReference type="EMBL" id="MU154565">
    <property type="protein sequence ID" value="KAF9495109.1"/>
    <property type="molecule type" value="Genomic_DNA"/>
</dbReference>
<reference evidence="3" key="1">
    <citation type="submission" date="2020-11" db="EMBL/GenBank/DDBJ databases">
        <authorList>
            <consortium name="DOE Joint Genome Institute"/>
            <person name="Ahrendt S."/>
            <person name="Riley R."/>
            <person name="Andreopoulos W."/>
            <person name="Labutti K."/>
            <person name="Pangilinan J."/>
            <person name="Ruiz-Duenas F.J."/>
            <person name="Barrasa J.M."/>
            <person name="Sanchez-Garcia M."/>
            <person name="Camarero S."/>
            <person name="Miyauchi S."/>
            <person name="Serrano A."/>
            <person name="Linde D."/>
            <person name="Babiker R."/>
            <person name="Drula E."/>
            <person name="Ayuso-Fernandez I."/>
            <person name="Pacheco R."/>
            <person name="Padilla G."/>
            <person name="Ferreira P."/>
            <person name="Barriuso J."/>
            <person name="Kellner H."/>
            <person name="Castanera R."/>
            <person name="Alfaro M."/>
            <person name="Ramirez L."/>
            <person name="Pisabarro A.G."/>
            <person name="Kuo A."/>
            <person name="Tritt A."/>
            <person name="Lipzen A."/>
            <person name="He G."/>
            <person name="Yan M."/>
            <person name="Ng V."/>
            <person name="Cullen D."/>
            <person name="Martin F."/>
            <person name="Rosso M.-N."/>
            <person name="Henrissat B."/>
            <person name="Hibbett D."/>
            <person name="Martinez A.T."/>
            <person name="Grigoriev I.V."/>
        </authorList>
    </citation>
    <scope>NUCLEOTIDE SEQUENCE</scope>
    <source>
        <strain evidence="3">ATCC 90797</strain>
    </source>
</reference>
<evidence type="ECO:0000259" key="2">
    <source>
        <dbReference type="PROSITE" id="PS50879"/>
    </source>
</evidence>
<dbReference type="Gene3D" id="3.30.420.10">
    <property type="entry name" value="Ribonuclease H-like superfamily/Ribonuclease H"/>
    <property type="match status" value="1"/>
</dbReference>
<dbReference type="Proteomes" id="UP000807025">
    <property type="component" value="Unassembled WGS sequence"/>
</dbReference>
<name>A0A9P5ZW84_PLEER</name>
<dbReference type="InterPro" id="IPR012337">
    <property type="entry name" value="RNaseH-like_sf"/>
</dbReference>
<dbReference type="PROSITE" id="PS50879">
    <property type="entry name" value="RNASE_H_1"/>
    <property type="match status" value="1"/>
</dbReference>